<dbReference type="AlphaFoldDB" id="A0A1T4WPV2"/>
<dbReference type="Gene3D" id="3.40.50.1820">
    <property type="entry name" value="alpha/beta hydrolase"/>
    <property type="match status" value="1"/>
</dbReference>
<dbReference type="GO" id="GO:0016787">
    <property type="term" value="F:hydrolase activity"/>
    <property type="evidence" value="ECO:0007669"/>
    <property type="project" value="UniProtKB-KW"/>
</dbReference>
<evidence type="ECO:0000313" key="5">
    <source>
        <dbReference type="Proteomes" id="UP000190460"/>
    </source>
</evidence>
<dbReference type="InterPro" id="IPR050955">
    <property type="entry name" value="Plant_Biomass_Hydrol_Est"/>
</dbReference>
<dbReference type="OrthoDB" id="505233at2"/>
<protein>
    <submittedName>
        <fullName evidence="4">Esterase, PHB depolymerase family</fullName>
    </submittedName>
</protein>
<dbReference type="NCBIfam" id="TIGR01840">
    <property type="entry name" value="esterase_phb"/>
    <property type="match status" value="1"/>
</dbReference>
<dbReference type="RefSeq" id="WP_143594322.1">
    <property type="nucleotide sequence ID" value="NZ_FUYB01000008.1"/>
</dbReference>
<keyword evidence="3" id="KW-0812">Transmembrane</keyword>
<evidence type="ECO:0000313" key="4">
    <source>
        <dbReference type="EMBL" id="SKA79373.1"/>
    </source>
</evidence>
<dbReference type="SUPFAM" id="SSF53474">
    <property type="entry name" value="alpha/beta-Hydrolases"/>
    <property type="match status" value="1"/>
</dbReference>
<dbReference type="Proteomes" id="UP000190460">
    <property type="component" value="Unassembled WGS sequence"/>
</dbReference>
<feature type="transmembrane region" description="Helical" evidence="3">
    <location>
        <begin position="186"/>
        <end position="208"/>
    </location>
</feature>
<accession>A0A1T4WPV2</accession>
<keyword evidence="1" id="KW-0732">Signal</keyword>
<feature type="transmembrane region" description="Helical" evidence="3">
    <location>
        <begin position="161"/>
        <end position="180"/>
    </location>
</feature>
<dbReference type="GO" id="GO:0005576">
    <property type="term" value="C:extracellular region"/>
    <property type="evidence" value="ECO:0007669"/>
    <property type="project" value="InterPro"/>
</dbReference>
<dbReference type="InterPro" id="IPR029058">
    <property type="entry name" value="AB_hydrolase_fold"/>
</dbReference>
<keyword evidence="5" id="KW-1185">Reference proteome</keyword>
<keyword evidence="3" id="KW-0472">Membrane</keyword>
<evidence type="ECO:0000256" key="3">
    <source>
        <dbReference type="SAM" id="Phobius"/>
    </source>
</evidence>
<dbReference type="InterPro" id="IPR010126">
    <property type="entry name" value="Esterase_phb"/>
</dbReference>
<keyword evidence="2" id="KW-0378">Hydrolase</keyword>
<name>A0A1T4WPV2_9GAMM</name>
<dbReference type="PANTHER" id="PTHR43037:SF1">
    <property type="entry name" value="BLL1128 PROTEIN"/>
    <property type="match status" value="1"/>
</dbReference>
<evidence type="ECO:0000256" key="2">
    <source>
        <dbReference type="ARBA" id="ARBA00022801"/>
    </source>
</evidence>
<keyword evidence="3" id="KW-1133">Transmembrane helix</keyword>
<evidence type="ECO:0000256" key="1">
    <source>
        <dbReference type="ARBA" id="ARBA00022729"/>
    </source>
</evidence>
<dbReference type="PANTHER" id="PTHR43037">
    <property type="entry name" value="UNNAMED PRODUCT-RELATED"/>
    <property type="match status" value="1"/>
</dbReference>
<organism evidence="4 5">
    <name type="scientific">Thiothrix eikelboomii</name>
    <dbReference type="NCBI Taxonomy" id="92487"/>
    <lineage>
        <taxon>Bacteria</taxon>
        <taxon>Pseudomonadati</taxon>
        <taxon>Pseudomonadota</taxon>
        <taxon>Gammaproteobacteria</taxon>
        <taxon>Thiotrichales</taxon>
        <taxon>Thiotrichaceae</taxon>
        <taxon>Thiothrix</taxon>
    </lineage>
</organism>
<dbReference type="Pfam" id="PF10503">
    <property type="entry name" value="Esterase_PHB"/>
    <property type="match status" value="1"/>
</dbReference>
<gene>
    <name evidence="4" type="ORF">SAMN02745130_01980</name>
</gene>
<sequence>MIKAQFLKVMPAILRRIRLGSLQNENLVSPIPEQAANPTAQCQQQSQFLSRHFSSEYGSRDYKLYIPSHYDHSDQPLPLVVMLHGCAQDAEDFALGTDMNRWADQYRVLVAYPNQAKIANLKRCWNWYKPKNQQVDRGEPALIAGLTQAVMHNYRVDAQRVYIAGLSAGGSMAAIMGATYPELYAAMGVHSGLAVGSATHVLAALVAMRQGSRSVQALSQLPNFVPTIIFQGDQDRIVHLRNAELILAQARQSLAASHAALTTEQQTVLPPIGHAYTRTQIKDVTGQTQIDYWLVQGAGHAWSGGNSSGSYTDPAGPNASLEMLRFFLSHQH</sequence>
<reference evidence="4 5" key="1">
    <citation type="submission" date="2017-02" db="EMBL/GenBank/DDBJ databases">
        <authorList>
            <person name="Peterson S.W."/>
        </authorList>
    </citation>
    <scope>NUCLEOTIDE SEQUENCE [LARGE SCALE GENOMIC DNA]</scope>
    <source>
        <strain evidence="4 5">ATCC 49788</strain>
    </source>
</reference>
<proteinExistence type="predicted"/>
<dbReference type="STRING" id="92487.SAMN02745130_01980"/>
<dbReference type="EMBL" id="FUYB01000008">
    <property type="protein sequence ID" value="SKA79373.1"/>
    <property type="molecule type" value="Genomic_DNA"/>
</dbReference>